<accession>A0A8S5N482</accession>
<name>A0A8S5N482_9CAUD</name>
<proteinExistence type="predicted"/>
<dbReference type="EMBL" id="BK015052">
    <property type="protein sequence ID" value="DAD89074.1"/>
    <property type="molecule type" value="Genomic_DNA"/>
</dbReference>
<reference evidence="1" key="1">
    <citation type="journal article" date="2021" name="Proc. Natl. Acad. Sci. U.S.A.">
        <title>A Catalog of Tens of Thousands of Viruses from Human Metagenomes Reveals Hidden Associations with Chronic Diseases.</title>
        <authorList>
            <person name="Tisza M.J."/>
            <person name="Buck C.B."/>
        </authorList>
    </citation>
    <scope>NUCLEOTIDE SEQUENCE</scope>
    <source>
        <strain evidence="1">Ctv0N24</strain>
    </source>
</reference>
<sequence>MIYDNRSHSQKGRNKMEKIVNNDGYLRSELMDIARQLLNICSETGVSNIQIAASPWKEGEGITLLAKTGDKPILSVKMDTAYEKE</sequence>
<evidence type="ECO:0000313" key="1">
    <source>
        <dbReference type="EMBL" id="DAD89074.1"/>
    </source>
</evidence>
<organism evidence="1">
    <name type="scientific">Siphoviridae sp. ctv0N24</name>
    <dbReference type="NCBI Taxonomy" id="2826509"/>
    <lineage>
        <taxon>Viruses</taxon>
        <taxon>Duplodnaviria</taxon>
        <taxon>Heunggongvirae</taxon>
        <taxon>Uroviricota</taxon>
        <taxon>Caudoviricetes</taxon>
    </lineage>
</organism>
<protein>
    <submittedName>
        <fullName evidence="1">Uncharacterized protein</fullName>
    </submittedName>
</protein>